<evidence type="ECO:0008006" key="3">
    <source>
        <dbReference type="Google" id="ProtNLM"/>
    </source>
</evidence>
<keyword evidence="2" id="KW-1185">Reference proteome</keyword>
<accession>A0ABD3R6M7</accession>
<comment type="caution">
    <text evidence="1">The sequence shown here is derived from an EMBL/GenBank/DDBJ whole genome shotgun (WGS) entry which is preliminary data.</text>
</comment>
<evidence type="ECO:0000313" key="1">
    <source>
        <dbReference type="EMBL" id="KAL3808244.1"/>
    </source>
</evidence>
<gene>
    <name evidence="1" type="ORF">ACHAXA_006520</name>
</gene>
<dbReference type="Proteomes" id="UP001530377">
    <property type="component" value="Unassembled WGS sequence"/>
</dbReference>
<dbReference type="AlphaFoldDB" id="A0ABD3R6M7"/>
<evidence type="ECO:0000313" key="2">
    <source>
        <dbReference type="Proteomes" id="UP001530377"/>
    </source>
</evidence>
<dbReference type="EMBL" id="JALLPB020000527">
    <property type="protein sequence ID" value="KAL3808244.1"/>
    <property type="molecule type" value="Genomic_DNA"/>
</dbReference>
<sequence>MPTPPTLSERNSGTNYAAGILSDAFDPPNHVDDEHTHEYFSSEIPVLRHKHMFRHSPLSKTELDEIRNRMDVLWVLAVRRPCDWAEAMKRLPYHMCMPNDIGSECPGSEFVGFEHQLELRNYTLAEFFNMKWGDWPESSNFRNLSFVSREFTYRNVFQLRRHKLGIMKQIMDAVPRNVKIVRLHELELSPEMFVKASALDTIDVLT</sequence>
<reference evidence="1 2" key="1">
    <citation type="submission" date="2024-10" db="EMBL/GenBank/DDBJ databases">
        <title>Updated reference genomes for cyclostephanoid diatoms.</title>
        <authorList>
            <person name="Roberts W.R."/>
            <person name="Alverson A.J."/>
        </authorList>
    </citation>
    <scope>NUCLEOTIDE SEQUENCE [LARGE SCALE GENOMIC DNA]</scope>
    <source>
        <strain evidence="1 2">AJA228-03</strain>
    </source>
</reference>
<name>A0ABD3R6M7_9STRA</name>
<protein>
    <recommendedName>
        <fullName evidence="3">Sulfotransferase</fullName>
    </recommendedName>
</protein>
<proteinExistence type="predicted"/>
<organism evidence="1 2">
    <name type="scientific">Cyclostephanos tholiformis</name>
    <dbReference type="NCBI Taxonomy" id="382380"/>
    <lineage>
        <taxon>Eukaryota</taxon>
        <taxon>Sar</taxon>
        <taxon>Stramenopiles</taxon>
        <taxon>Ochrophyta</taxon>
        <taxon>Bacillariophyta</taxon>
        <taxon>Coscinodiscophyceae</taxon>
        <taxon>Thalassiosirophycidae</taxon>
        <taxon>Stephanodiscales</taxon>
        <taxon>Stephanodiscaceae</taxon>
        <taxon>Cyclostephanos</taxon>
    </lineage>
</organism>